<dbReference type="RefSeq" id="WP_187079462.1">
    <property type="nucleotide sequence ID" value="NZ_JACORU010000001.1"/>
</dbReference>
<keyword evidence="2" id="KW-0238">DNA-binding</keyword>
<dbReference type="PROSITE" id="PS01117">
    <property type="entry name" value="HTH_MARR_1"/>
    <property type="match status" value="1"/>
</dbReference>
<dbReference type="InterPro" id="IPR036390">
    <property type="entry name" value="WH_DNA-bd_sf"/>
</dbReference>
<dbReference type="InterPro" id="IPR036388">
    <property type="entry name" value="WH-like_DNA-bd_sf"/>
</dbReference>
<dbReference type="InterPro" id="IPR023187">
    <property type="entry name" value="Tscrpt_reg_MarR-type_CS"/>
</dbReference>
<evidence type="ECO:0000313" key="6">
    <source>
        <dbReference type="Proteomes" id="UP000596827"/>
    </source>
</evidence>
<protein>
    <submittedName>
        <fullName evidence="5">Homoprotocatechuate degradation operon regulator HpaR</fullName>
    </submittedName>
</protein>
<dbReference type="EMBL" id="JACORU010000001">
    <property type="protein sequence ID" value="MBC5762987.1"/>
    <property type="molecule type" value="Genomic_DNA"/>
</dbReference>
<dbReference type="PANTHER" id="PTHR33164:SF13">
    <property type="entry name" value="4-HYDROXYPHENYLACETATE CATABOLISM PROTEIN"/>
    <property type="match status" value="1"/>
</dbReference>
<dbReference type="AlphaFoldDB" id="A0A923M2L5"/>
<dbReference type="InterPro" id="IPR039422">
    <property type="entry name" value="MarR/SlyA-like"/>
</dbReference>
<dbReference type="GO" id="GO:0003700">
    <property type="term" value="F:DNA-binding transcription factor activity"/>
    <property type="evidence" value="ECO:0007669"/>
    <property type="project" value="InterPro"/>
</dbReference>
<evidence type="ECO:0000259" key="4">
    <source>
        <dbReference type="PROSITE" id="PS50995"/>
    </source>
</evidence>
<keyword evidence="1" id="KW-0805">Transcription regulation</keyword>
<gene>
    <name evidence="5" type="primary">hpaR</name>
    <name evidence="5" type="ORF">H8R02_00880</name>
</gene>
<evidence type="ECO:0000313" key="5">
    <source>
        <dbReference type="EMBL" id="MBC5762987.1"/>
    </source>
</evidence>
<feature type="domain" description="HTH marR-type" evidence="4">
    <location>
        <begin position="9"/>
        <end position="141"/>
    </location>
</feature>
<dbReference type="InterPro" id="IPR012712">
    <property type="entry name" value="HpaR/FarR"/>
</dbReference>
<sequence length="150" mass="16621">MTSSELLARRNLPLLLLRARESALSFHRPALRKYGLSDQQWRVLRVLAECGVLETGRLAHETLLAGASLTGIIDRMERGGLVRRKRDQKDKRCTLVEATPIGTRLARQLSPSIESSYGSLEASLGRQNLASLYVLLDEVVAAMEKAPGLR</sequence>
<evidence type="ECO:0000256" key="3">
    <source>
        <dbReference type="ARBA" id="ARBA00023163"/>
    </source>
</evidence>
<dbReference type="InterPro" id="IPR000835">
    <property type="entry name" value="HTH_MarR-typ"/>
</dbReference>
<accession>A0A923M2L5</accession>
<keyword evidence="6" id="KW-1185">Reference proteome</keyword>
<evidence type="ECO:0000256" key="1">
    <source>
        <dbReference type="ARBA" id="ARBA00023015"/>
    </source>
</evidence>
<dbReference type="Pfam" id="PF01047">
    <property type="entry name" value="MarR"/>
    <property type="match status" value="1"/>
</dbReference>
<dbReference type="GO" id="GO:0006950">
    <property type="term" value="P:response to stress"/>
    <property type="evidence" value="ECO:0007669"/>
    <property type="project" value="TreeGrafter"/>
</dbReference>
<evidence type="ECO:0000256" key="2">
    <source>
        <dbReference type="ARBA" id="ARBA00023125"/>
    </source>
</evidence>
<dbReference type="GO" id="GO:0003677">
    <property type="term" value="F:DNA binding"/>
    <property type="evidence" value="ECO:0007669"/>
    <property type="project" value="UniProtKB-KW"/>
</dbReference>
<dbReference type="Gene3D" id="1.10.10.10">
    <property type="entry name" value="Winged helix-like DNA-binding domain superfamily/Winged helix DNA-binding domain"/>
    <property type="match status" value="1"/>
</dbReference>
<dbReference type="SUPFAM" id="SSF46785">
    <property type="entry name" value="Winged helix' DNA-binding domain"/>
    <property type="match status" value="1"/>
</dbReference>
<dbReference type="NCBIfam" id="TIGR02337">
    <property type="entry name" value="HpaR"/>
    <property type="match status" value="1"/>
</dbReference>
<keyword evidence="3" id="KW-0804">Transcription</keyword>
<dbReference type="PROSITE" id="PS50995">
    <property type="entry name" value="HTH_MARR_2"/>
    <property type="match status" value="1"/>
</dbReference>
<reference evidence="5" key="1">
    <citation type="submission" date="2020-08" db="EMBL/GenBank/DDBJ databases">
        <title>Ramlibacter sp. GTP1 16S ribosomal RNA gene genome sequencing and assembly.</title>
        <authorList>
            <person name="Kang M."/>
        </authorList>
    </citation>
    <scope>NUCLEOTIDE SEQUENCE</scope>
    <source>
        <strain evidence="5">GTP1</strain>
    </source>
</reference>
<dbReference type="Proteomes" id="UP000596827">
    <property type="component" value="Unassembled WGS sequence"/>
</dbReference>
<dbReference type="PANTHER" id="PTHR33164">
    <property type="entry name" value="TRANSCRIPTIONAL REGULATOR, MARR FAMILY"/>
    <property type="match status" value="1"/>
</dbReference>
<dbReference type="GO" id="GO:0045892">
    <property type="term" value="P:negative regulation of DNA-templated transcription"/>
    <property type="evidence" value="ECO:0007669"/>
    <property type="project" value="InterPro"/>
</dbReference>
<dbReference type="SMART" id="SM00347">
    <property type="entry name" value="HTH_MARR"/>
    <property type="match status" value="1"/>
</dbReference>
<organism evidence="5 6">
    <name type="scientific">Ramlibacter albus</name>
    <dbReference type="NCBI Taxonomy" id="2079448"/>
    <lineage>
        <taxon>Bacteria</taxon>
        <taxon>Pseudomonadati</taxon>
        <taxon>Pseudomonadota</taxon>
        <taxon>Betaproteobacteria</taxon>
        <taxon>Burkholderiales</taxon>
        <taxon>Comamonadaceae</taxon>
        <taxon>Ramlibacter</taxon>
    </lineage>
</organism>
<name>A0A923M2L5_9BURK</name>
<proteinExistence type="predicted"/>
<comment type="caution">
    <text evidence="5">The sequence shown here is derived from an EMBL/GenBank/DDBJ whole genome shotgun (WGS) entry which is preliminary data.</text>
</comment>